<dbReference type="AlphaFoldDB" id="A0AAD4QE64"/>
<feature type="domain" description="CHAT" evidence="1">
    <location>
        <begin position="796"/>
        <end position="1077"/>
    </location>
</feature>
<dbReference type="Proteomes" id="UP001201163">
    <property type="component" value="Unassembled WGS sequence"/>
</dbReference>
<proteinExistence type="predicted"/>
<evidence type="ECO:0000259" key="1">
    <source>
        <dbReference type="Pfam" id="PF12770"/>
    </source>
</evidence>
<dbReference type="InterPro" id="IPR024983">
    <property type="entry name" value="CHAT_dom"/>
</dbReference>
<evidence type="ECO:0000313" key="3">
    <source>
        <dbReference type="Proteomes" id="UP001201163"/>
    </source>
</evidence>
<dbReference type="Pfam" id="PF12770">
    <property type="entry name" value="CHAT"/>
    <property type="match status" value="1"/>
</dbReference>
<comment type="caution">
    <text evidence="2">The sequence shown here is derived from an EMBL/GenBank/DDBJ whole genome shotgun (WGS) entry which is preliminary data.</text>
</comment>
<gene>
    <name evidence="2" type="ORF">EDB92DRAFT_2114078</name>
</gene>
<protein>
    <submittedName>
        <fullName evidence="2">CHAT domain-containing protein</fullName>
    </submittedName>
</protein>
<evidence type="ECO:0000313" key="2">
    <source>
        <dbReference type="EMBL" id="KAH8992704.1"/>
    </source>
</evidence>
<organism evidence="2 3">
    <name type="scientific">Lactarius akahatsu</name>
    <dbReference type="NCBI Taxonomy" id="416441"/>
    <lineage>
        <taxon>Eukaryota</taxon>
        <taxon>Fungi</taxon>
        <taxon>Dikarya</taxon>
        <taxon>Basidiomycota</taxon>
        <taxon>Agaricomycotina</taxon>
        <taxon>Agaricomycetes</taxon>
        <taxon>Russulales</taxon>
        <taxon>Russulaceae</taxon>
        <taxon>Lactarius</taxon>
    </lineage>
</organism>
<sequence length="1078" mass="120329">MAPEVSIPDFDNQMAAVQSLVSQLPRTHSDHIIGVHTLARARFGSYTLSQKKEDLDKSMLHNTELILLPPVSLDKHSINIVELLLDLAFALLLRSEDSGQPEDVKYSIVYLRYLRGLPLDSCDFSKCTVTTLLIRALRAQVYFGAGDGTQDLDEMVDLCRELLSPNISESANFPVGAFMPLGEAVGIEFSRGWSVQSLDKVVDCLRDATRLCPPGSESHLVLLALALALWTRFVGTHSNEDYEEGTRLLERILDPNQPGECSVSVRDRALLLTSGFAHARSTIFENPEYTEVTISHFRTLLDSPPRTLLDSSSIDERFRRSITGILASQYSKRFRHYSLAESLEDANSYTSQPGDLSLSQSLEESGRLLIESDAVQDSVQGPYPMERMTEIQHLEELLSNAPPGTPHYTGLLRELQKRYRSKFCHTNDISDIEESIKYSRLSLDTTHSRDGRVIALYSLLYILVLAFTKTSKINYLDELITVGYEVLELGGVQFARFRTIQTLVTSLTTRELLLGRREDQLEAIRLMSMAVDDQYAQEPDRFQLSCEWAILARNIGHPTTLTAYKTAMSLVQKSLSFAPTVSIQHTRLVAMGEDCQTMPLDYASFQIKLGCFEEAVEILEQGRALLWSEMRGLRTPMTQLIEEDPPLAKRFAEISQKLEALIISVTPSGRPEMEDGVTQGGDGTDAFGRLVVKRQKLMEKRDALISQIRGRPGLEGFLKAPSFATLRSAASCGPVIIINHCEWRSDILIIFPNSLPCSIPTADDFYDRANELRDELVEARKHGLDSVEYQDALSSVLKDLYELVGEPVIEKLRELEVPEQSRIWWCPTSVFCSLPLHAMGPIPSSEPCERYFSDLYIPSYTPSLSALIDSRKASLLMPEKPSLLLVAQPEDSLPGVKGEIKAMRSLEPRVTVADLVSGKATPSSVVEGLRGSRFAHFACHGVLETGKPFDASFKLHGGSRLTLLDIARSRLPDAEFAFLSCCHAAEITQDSVIDEALHLTAAMQYCGFRSVVGTMWEMADTDGRDLARSFYKSLFSSQETSVPYYERSAGALRDATQKLRGKRGITLERWVNFVHYGA</sequence>
<reference evidence="2" key="1">
    <citation type="submission" date="2022-01" db="EMBL/GenBank/DDBJ databases">
        <title>Comparative genomics reveals a dynamic genome evolution in the ectomycorrhizal milk-cap (Lactarius) mushrooms.</title>
        <authorList>
            <consortium name="DOE Joint Genome Institute"/>
            <person name="Lebreton A."/>
            <person name="Tang N."/>
            <person name="Kuo A."/>
            <person name="LaButti K."/>
            <person name="Drula E."/>
            <person name="Barry K."/>
            <person name="Clum A."/>
            <person name="Lipzen A."/>
            <person name="Mousain D."/>
            <person name="Ng V."/>
            <person name="Wang R."/>
            <person name="Wang X."/>
            <person name="Dai Y."/>
            <person name="Henrissat B."/>
            <person name="Grigoriev I.V."/>
            <person name="Guerin-Laguette A."/>
            <person name="Yu F."/>
            <person name="Martin F.M."/>
        </authorList>
    </citation>
    <scope>NUCLEOTIDE SEQUENCE</scope>
    <source>
        <strain evidence="2">QP</strain>
    </source>
</reference>
<accession>A0AAD4QE64</accession>
<dbReference type="EMBL" id="JAKELL010000021">
    <property type="protein sequence ID" value="KAH8992704.1"/>
    <property type="molecule type" value="Genomic_DNA"/>
</dbReference>
<keyword evidence="3" id="KW-1185">Reference proteome</keyword>
<name>A0AAD4QE64_9AGAM</name>